<accession>A0A0H2MK72</accession>
<name>A0A0H2MK72_9PROT</name>
<dbReference type="RefSeq" id="WP_047763701.1">
    <property type="nucleotide sequence ID" value="NZ_LAQL01000005.1"/>
</dbReference>
<evidence type="ECO:0000313" key="3">
    <source>
        <dbReference type="Proteomes" id="UP000035444"/>
    </source>
</evidence>
<reference evidence="2 3" key="1">
    <citation type="submission" date="2015-03" db="EMBL/GenBank/DDBJ databases">
        <title>Genome Sequence of Kiloniella spongiae MEBiC09566, isolated from a marine sponge.</title>
        <authorList>
            <person name="Shao Z."/>
            <person name="Wang L."/>
            <person name="Li X."/>
        </authorList>
    </citation>
    <scope>NUCLEOTIDE SEQUENCE [LARGE SCALE GENOMIC DNA]</scope>
    <source>
        <strain evidence="2 3">MEBiC09566</strain>
    </source>
</reference>
<keyword evidence="1" id="KW-1133">Transmembrane helix</keyword>
<dbReference type="AlphaFoldDB" id="A0A0H2MK72"/>
<dbReference type="EMBL" id="LAQL01000005">
    <property type="protein sequence ID" value="KLN61152.1"/>
    <property type="molecule type" value="Genomic_DNA"/>
</dbReference>
<comment type="caution">
    <text evidence="2">The sequence shown here is derived from an EMBL/GenBank/DDBJ whole genome shotgun (WGS) entry which is preliminary data.</text>
</comment>
<sequence>MQETPTATHEQTKTQEVSLFMFLAAGLIPALTIGLVGAYGFSIWMYQIFISGPPTQ</sequence>
<dbReference type="Proteomes" id="UP000035444">
    <property type="component" value="Unassembled WGS sequence"/>
</dbReference>
<feature type="transmembrane region" description="Helical" evidence="1">
    <location>
        <begin position="20"/>
        <end position="41"/>
    </location>
</feature>
<evidence type="ECO:0000313" key="2">
    <source>
        <dbReference type="EMBL" id="KLN61152.1"/>
    </source>
</evidence>
<gene>
    <name evidence="2" type="ORF">WH96_08285</name>
</gene>
<evidence type="ECO:0000256" key="1">
    <source>
        <dbReference type="SAM" id="Phobius"/>
    </source>
</evidence>
<dbReference type="InterPro" id="IPR010649">
    <property type="entry name" value="NapE_TorE"/>
</dbReference>
<dbReference type="PATRIC" id="fig|1489064.4.peg.2921"/>
<organism evidence="2 3">
    <name type="scientific">Kiloniella spongiae</name>
    <dbReference type="NCBI Taxonomy" id="1489064"/>
    <lineage>
        <taxon>Bacteria</taxon>
        <taxon>Pseudomonadati</taxon>
        <taxon>Pseudomonadota</taxon>
        <taxon>Alphaproteobacteria</taxon>
        <taxon>Rhodospirillales</taxon>
        <taxon>Kiloniellaceae</taxon>
        <taxon>Kiloniella</taxon>
    </lineage>
</organism>
<dbReference type="Pfam" id="PF06796">
    <property type="entry name" value="NapE"/>
    <property type="match status" value="1"/>
</dbReference>
<protein>
    <submittedName>
        <fullName evidence="2">Nitrate reductase</fullName>
    </submittedName>
</protein>
<dbReference type="STRING" id="1489064.WH96_08285"/>
<dbReference type="OrthoDB" id="7596241at2"/>
<keyword evidence="3" id="KW-1185">Reference proteome</keyword>
<keyword evidence="1" id="KW-0472">Membrane</keyword>
<keyword evidence="1" id="KW-0812">Transmembrane</keyword>
<proteinExistence type="predicted"/>